<evidence type="ECO:0000256" key="2">
    <source>
        <dbReference type="ARBA" id="ARBA00022478"/>
    </source>
</evidence>
<dbReference type="InterPro" id="IPR007634">
    <property type="entry name" value="RNA_pol_sigma_54_DNA-bd"/>
</dbReference>
<keyword evidence="8" id="KW-0804">Transcription</keyword>
<accession>A0A562TRP7</accession>
<keyword evidence="6" id="KW-0731">Sigma factor</keyword>
<dbReference type="PIRSF" id="PIRSF000774">
    <property type="entry name" value="RpoN"/>
    <property type="match status" value="1"/>
</dbReference>
<evidence type="ECO:0000313" key="13">
    <source>
        <dbReference type="Proteomes" id="UP000317010"/>
    </source>
</evidence>
<comment type="caution">
    <text evidence="12">The sequence shown here is derived from an EMBL/GenBank/DDBJ whole genome shotgun (WGS) entry which is preliminary data.</text>
</comment>
<feature type="domain" description="RNA polymerase sigma factor 54 DNA-binding" evidence="10">
    <location>
        <begin position="338"/>
        <end position="496"/>
    </location>
</feature>
<evidence type="ECO:0000313" key="12">
    <source>
        <dbReference type="EMBL" id="TWI96277.1"/>
    </source>
</evidence>
<keyword evidence="4" id="KW-0548">Nucleotidyltransferase</keyword>
<feature type="compositionally biased region" description="Acidic residues" evidence="9">
    <location>
        <begin position="63"/>
        <end position="91"/>
    </location>
</feature>
<dbReference type="GO" id="GO:0003677">
    <property type="term" value="F:DNA binding"/>
    <property type="evidence" value="ECO:0007669"/>
    <property type="project" value="UniProtKB-KW"/>
</dbReference>
<dbReference type="AlphaFoldDB" id="A0A562TRP7"/>
<dbReference type="Pfam" id="PF00309">
    <property type="entry name" value="Sigma54_AID"/>
    <property type="match status" value="1"/>
</dbReference>
<evidence type="ECO:0000256" key="5">
    <source>
        <dbReference type="ARBA" id="ARBA00023015"/>
    </source>
</evidence>
<dbReference type="GO" id="GO:0000428">
    <property type="term" value="C:DNA-directed RNA polymerase complex"/>
    <property type="evidence" value="ECO:0007669"/>
    <property type="project" value="UniProtKB-KW"/>
</dbReference>
<name>A0A562TRP7_9SPHI</name>
<keyword evidence="3" id="KW-0808">Transferase</keyword>
<dbReference type="PANTHER" id="PTHR32248:SF4">
    <property type="entry name" value="RNA POLYMERASE SIGMA-54 FACTOR"/>
    <property type="match status" value="1"/>
</dbReference>
<dbReference type="GO" id="GO:0016987">
    <property type="term" value="F:sigma factor activity"/>
    <property type="evidence" value="ECO:0007669"/>
    <property type="project" value="UniProtKB-KW"/>
</dbReference>
<dbReference type="GO" id="GO:0006352">
    <property type="term" value="P:DNA-templated transcription initiation"/>
    <property type="evidence" value="ECO:0007669"/>
    <property type="project" value="InterPro"/>
</dbReference>
<comment type="similarity">
    <text evidence="1">Belongs to the sigma-54 factor family.</text>
</comment>
<dbReference type="Gene3D" id="1.10.10.1330">
    <property type="entry name" value="RNA polymerase sigma-54 factor, core-binding domain"/>
    <property type="match status" value="1"/>
</dbReference>
<evidence type="ECO:0000256" key="3">
    <source>
        <dbReference type="ARBA" id="ARBA00022679"/>
    </source>
</evidence>
<protein>
    <submittedName>
        <fullName evidence="12">RNA polymerase RpoN-/SigL-like sigma 54 subunit</fullName>
    </submittedName>
</protein>
<organism evidence="12 13">
    <name type="scientific">Mucilaginibacter frigoritolerans</name>
    <dbReference type="NCBI Taxonomy" id="652788"/>
    <lineage>
        <taxon>Bacteria</taxon>
        <taxon>Pseudomonadati</taxon>
        <taxon>Bacteroidota</taxon>
        <taxon>Sphingobacteriia</taxon>
        <taxon>Sphingobacteriales</taxon>
        <taxon>Sphingobacteriaceae</taxon>
        <taxon>Mucilaginibacter</taxon>
    </lineage>
</organism>
<dbReference type="PROSITE" id="PS00718">
    <property type="entry name" value="SIGMA54_2"/>
    <property type="match status" value="1"/>
</dbReference>
<dbReference type="GO" id="GO:0016779">
    <property type="term" value="F:nucleotidyltransferase activity"/>
    <property type="evidence" value="ECO:0007669"/>
    <property type="project" value="UniProtKB-KW"/>
</dbReference>
<gene>
    <name evidence="12" type="ORF">JN11_04011</name>
</gene>
<dbReference type="GO" id="GO:0001216">
    <property type="term" value="F:DNA-binding transcription activator activity"/>
    <property type="evidence" value="ECO:0007669"/>
    <property type="project" value="InterPro"/>
</dbReference>
<proteinExistence type="inferred from homology"/>
<dbReference type="PROSITE" id="PS50044">
    <property type="entry name" value="SIGMA54_3"/>
    <property type="match status" value="1"/>
</dbReference>
<dbReference type="InterPro" id="IPR038709">
    <property type="entry name" value="RpoN_core-bd_sf"/>
</dbReference>
<evidence type="ECO:0000256" key="4">
    <source>
        <dbReference type="ARBA" id="ARBA00022695"/>
    </source>
</evidence>
<reference evidence="12 13" key="1">
    <citation type="submission" date="2019-07" db="EMBL/GenBank/DDBJ databases">
        <title>Genomic Encyclopedia of Archaeal and Bacterial Type Strains, Phase II (KMG-II): from individual species to whole genera.</title>
        <authorList>
            <person name="Goeker M."/>
        </authorList>
    </citation>
    <scope>NUCLEOTIDE SEQUENCE [LARGE SCALE GENOMIC DNA]</scope>
    <source>
        <strain evidence="12 13">ATCC BAA-1854</strain>
    </source>
</reference>
<evidence type="ECO:0000259" key="10">
    <source>
        <dbReference type="Pfam" id="PF04552"/>
    </source>
</evidence>
<dbReference type="PANTHER" id="PTHR32248">
    <property type="entry name" value="RNA POLYMERASE SIGMA-54 FACTOR"/>
    <property type="match status" value="1"/>
</dbReference>
<dbReference type="InterPro" id="IPR000394">
    <property type="entry name" value="RNA_pol_sigma_54"/>
</dbReference>
<evidence type="ECO:0000259" key="11">
    <source>
        <dbReference type="Pfam" id="PF04963"/>
    </source>
</evidence>
<dbReference type="Pfam" id="PF04963">
    <property type="entry name" value="Sigma54_CBD"/>
    <property type="match status" value="1"/>
</dbReference>
<dbReference type="Proteomes" id="UP000317010">
    <property type="component" value="Unassembled WGS sequence"/>
</dbReference>
<evidence type="ECO:0000256" key="7">
    <source>
        <dbReference type="ARBA" id="ARBA00023125"/>
    </source>
</evidence>
<dbReference type="Pfam" id="PF04552">
    <property type="entry name" value="Sigma54_DBD"/>
    <property type="match status" value="1"/>
</dbReference>
<keyword evidence="13" id="KW-1185">Reference proteome</keyword>
<evidence type="ECO:0000256" key="6">
    <source>
        <dbReference type="ARBA" id="ARBA00023082"/>
    </source>
</evidence>
<dbReference type="PRINTS" id="PR00045">
    <property type="entry name" value="SIGMA54FCT"/>
</dbReference>
<keyword evidence="5" id="KW-0805">Transcription regulation</keyword>
<dbReference type="EMBL" id="VLLI01000013">
    <property type="protein sequence ID" value="TWI96277.1"/>
    <property type="molecule type" value="Genomic_DNA"/>
</dbReference>
<keyword evidence="2" id="KW-0240">DNA-directed RNA polymerase</keyword>
<dbReference type="InterPro" id="IPR007046">
    <property type="entry name" value="RNA_pol_sigma_54_core-bd"/>
</dbReference>
<evidence type="ECO:0000256" key="9">
    <source>
        <dbReference type="SAM" id="MobiDB-lite"/>
    </source>
</evidence>
<evidence type="ECO:0000256" key="8">
    <source>
        <dbReference type="ARBA" id="ARBA00023163"/>
    </source>
</evidence>
<dbReference type="NCBIfam" id="TIGR02395">
    <property type="entry name" value="rpoN_sigma"/>
    <property type="match status" value="1"/>
</dbReference>
<sequence length="498" mass="57642">MYFCPYLMLKQNLQQKLLQKLSPQQIQFIKLLQVPTVSLDTRIKEELEENPALEDLSLTNLNEPEEQYPDRDPEEDNYNGDEEKGEADEFNIDDYLQEDNVNDYGSRYDQNGDDDDERKEIPIAVQSSFFESLQQQLDLLPVSDKDFRIGKQIIGSLDDDGYLRRPIMSLTDDLAFSQNVFATDDEVEDMLKVIQTFDPAGVGARSLQECLLIQLRKKDANDPIIKKAILVVEHYLDEFTRKHYDKLEKSLNMSSIELRGVVNEILKLNPKPGDSNEINTKQLQVIPDFHITNNDGVLILTLNSKNAPELRVSRSYQEMFEHYDKASQKDKKLKEAVQFVKQKLDSAKWFIDAIKQRQQTLLKTMNAIMQYQYEFFLTGDDKNLKPMILKDIADRINMDISTVSRVANSKYVQTEFGTFLLKSFFSEAIQTESGEEVSNKEVKKILEEHIGAEDKKHPLADEKLTEILKDAGYNIARRTVAKYREQMNIPVARLRKEL</sequence>
<feature type="region of interest" description="Disordered" evidence="9">
    <location>
        <begin position="48"/>
        <end position="91"/>
    </location>
</feature>
<keyword evidence="7" id="KW-0238">DNA-binding</keyword>
<evidence type="ECO:0000256" key="1">
    <source>
        <dbReference type="ARBA" id="ARBA00008798"/>
    </source>
</evidence>
<dbReference type="Gene3D" id="1.10.10.60">
    <property type="entry name" value="Homeodomain-like"/>
    <property type="match status" value="1"/>
</dbReference>
<feature type="domain" description="RNA polymerase sigma factor 54 core-binding" evidence="11">
    <location>
        <begin position="125"/>
        <end position="316"/>
    </location>
</feature>